<sequence>MKKLLSLVLVLILALSAVSAFAEVTEADVTEIQKYGNLVLSLKGSELLEAGYTYGDITTVTINGNEYEMPVGSNYSDVDQGSMICRVVIKPDTNEDMIILAINMGDLATTSGIATKEKTEADPGYIWHLNEGVTEPIRISIAMKEPGGYYDQYIIHQLVRSENREDYPELSDEEFANFRAVTTTGVGTGKLYRSSSPVNPEISRNLIADQAASAAGVKTFINLADNEEVMRGYEGFDASYYSKQAIIPLNLGVDFMAEEFRAGLAEGLRFIAANEAPYLVHCTEGKDRAGFVSAVLECLMGASADEVIADYMVTFFNYYGVQPGTEQYDIIANSNICKSLAAAFDIADIREADLQAEAEAYLLEIGLSADEIAQIRTNLGE</sequence>
<evidence type="ECO:0000256" key="1">
    <source>
        <dbReference type="SAM" id="SignalP"/>
    </source>
</evidence>
<evidence type="ECO:0000313" key="3">
    <source>
        <dbReference type="EMBL" id="AHF25580.1"/>
    </source>
</evidence>
<reference evidence="3" key="1">
    <citation type="journal article" date="2013" name="PLoS ONE">
        <title>Metagenomic insights into the carbohydrate-active enzymes carried by the microorganisms adhering to solid digesta in the rumen of cows.</title>
        <authorList>
            <person name="Wang L."/>
            <person name="Hatem A."/>
            <person name="Catalyurek U.V."/>
            <person name="Morrison M."/>
            <person name="Yu Z."/>
        </authorList>
    </citation>
    <scope>NUCLEOTIDE SEQUENCE</scope>
</reference>
<dbReference type="Pfam" id="PF20257">
    <property type="entry name" value="SAM_HAT_C"/>
    <property type="match status" value="1"/>
</dbReference>
<dbReference type="SUPFAM" id="SSF52799">
    <property type="entry name" value="(Phosphotyrosine protein) phosphatases II"/>
    <property type="match status" value="1"/>
</dbReference>
<dbReference type="InterPro" id="IPR023227">
    <property type="entry name" value="SAM_OH_AdoTrfase_C_sf"/>
</dbReference>
<dbReference type="GO" id="GO:0004721">
    <property type="term" value="F:phosphoprotein phosphatase activity"/>
    <property type="evidence" value="ECO:0007669"/>
    <property type="project" value="InterPro"/>
</dbReference>
<proteinExistence type="predicted"/>
<protein>
    <submittedName>
        <fullName evidence="3">Peptidoglycan-binding lysin domain-containing protein</fullName>
    </submittedName>
</protein>
<organism evidence="3">
    <name type="scientific">uncultured bacterium Contigcl_22</name>
    <dbReference type="NCBI Taxonomy" id="1393666"/>
    <lineage>
        <taxon>Bacteria</taxon>
        <taxon>environmental samples</taxon>
    </lineage>
</organism>
<dbReference type="InterPro" id="IPR046470">
    <property type="entry name" value="SAM_HAT_C"/>
</dbReference>
<name>W0FRB7_9BACT</name>
<dbReference type="InterPro" id="IPR026893">
    <property type="entry name" value="Tyr/Ser_Pase_IphP-type"/>
</dbReference>
<feature type="domain" description="S-adenosyl-l-methionine hydroxide adenosyltransferase C-terminal" evidence="2">
    <location>
        <begin position="32"/>
        <end position="118"/>
    </location>
</feature>
<dbReference type="SUPFAM" id="SSF101852">
    <property type="entry name" value="Bacterial fluorinating enzyme, C-terminal domain"/>
    <property type="match status" value="1"/>
</dbReference>
<dbReference type="Gene3D" id="2.40.30.90">
    <property type="entry name" value="Bacterial fluorinating enzyme like"/>
    <property type="match status" value="1"/>
</dbReference>
<dbReference type="EMBL" id="KC246842">
    <property type="protein sequence ID" value="AHF25580.1"/>
    <property type="molecule type" value="Genomic_DNA"/>
</dbReference>
<dbReference type="Gene3D" id="3.90.190.10">
    <property type="entry name" value="Protein tyrosine phosphatase superfamily"/>
    <property type="match status" value="1"/>
</dbReference>
<keyword evidence="1" id="KW-0732">Signal</keyword>
<feature type="chain" id="PRO_5004789452" evidence="1">
    <location>
        <begin position="23"/>
        <end position="381"/>
    </location>
</feature>
<evidence type="ECO:0000259" key="2">
    <source>
        <dbReference type="Pfam" id="PF20257"/>
    </source>
</evidence>
<feature type="signal peptide" evidence="1">
    <location>
        <begin position="1"/>
        <end position="22"/>
    </location>
</feature>
<accession>W0FRB7</accession>
<dbReference type="InterPro" id="IPR029021">
    <property type="entry name" value="Prot-tyrosine_phosphatase-like"/>
</dbReference>
<dbReference type="Pfam" id="PF13350">
    <property type="entry name" value="Y_phosphatase3"/>
    <property type="match status" value="1"/>
</dbReference>
<dbReference type="AlphaFoldDB" id="W0FRB7"/>